<dbReference type="EMBL" id="JAHXZJ010000374">
    <property type="protein sequence ID" value="KAH0560691.1"/>
    <property type="molecule type" value="Genomic_DNA"/>
</dbReference>
<evidence type="ECO:0000313" key="6">
    <source>
        <dbReference type="EMBL" id="KAH0560691.1"/>
    </source>
</evidence>
<feature type="domain" description="Receptor ligand binding region" evidence="5">
    <location>
        <begin position="29"/>
        <end position="95"/>
    </location>
</feature>
<keyword evidence="3" id="KW-1133">Transmembrane helix</keyword>
<name>A0AAV7IGJ5_COTGL</name>
<evidence type="ECO:0000256" key="4">
    <source>
        <dbReference type="ARBA" id="ARBA00023136"/>
    </source>
</evidence>
<comment type="subcellular location">
    <subcellularLocation>
        <location evidence="1">Membrane</location>
    </subcellularLocation>
</comment>
<reference evidence="6 7" key="1">
    <citation type="journal article" date="2021" name="J. Hered.">
        <title>A chromosome-level genome assembly of the parasitoid wasp, Cotesia glomerata (Hymenoptera: Braconidae).</title>
        <authorList>
            <person name="Pinto B.J."/>
            <person name="Weis J.J."/>
            <person name="Gamble T."/>
            <person name="Ode P.J."/>
            <person name="Paul R."/>
            <person name="Zaspel J.M."/>
        </authorList>
    </citation>
    <scope>NUCLEOTIDE SEQUENCE [LARGE SCALE GENOMIC DNA]</scope>
    <source>
        <strain evidence="6">CgM1</strain>
    </source>
</reference>
<evidence type="ECO:0000256" key="2">
    <source>
        <dbReference type="ARBA" id="ARBA00022692"/>
    </source>
</evidence>
<protein>
    <recommendedName>
        <fullName evidence="5">Receptor ligand binding region domain-containing protein</fullName>
    </recommendedName>
</protein>
<dbReference type="SUPFAM" id="SSF53822">
    <property type="entry name" value="Periplasmic binding protein-like I"/>
    <property type="match status" value="1"/>
</dbReference>
<keyword evidence="2" id="KW-0812">Transmembrane</keyword>
<proteinExistence type="predicted"/>
<dbReference type="InterPro" id="IPR028082">
    <property type="entry name" value="Peripla_BP_I"/>
</dbReference>
<dbReference type="GO" id="GO:0016020">
    <property type="term" value="C:membrane"/>
    <property type="evidence" value="ECO:0007669"/>
    <property type="project" value="UniProtKB-SubCell"/>
</dbReference>
<gene>
    <name evidence="6" type="ORF">KQX54_007091</name>
</gene>
<keyword evidence="4" id="KW-0472">Membrane</keyword>
<evidence type="ECO:0000313" key="7">
    <source>
        <dbReference type="Proteomes" id="UP000826195"/>
    </source>
</evidence>
<keyword evidence="7" id="KW-1185">Reference proteome</keyword>
<comment type="caution">
    <text evidence="6">The sequence shown here is derived from an EMBL/GenBank/DDBJ whole genome shotgun (WGS) entry which is preliminary data.</text>
</comment>
<dbReference type="Pfam" id="PF01094">
    <property type="entry name" value="ANF_receptor"/>
    <property type="match status" value="1"/>
</dbReference>
<dbReference type="InterPro" id="IPR001828">
    <property type="entry name" value="ANF_lig-bd_rcpt"/>
</dbReference>
<evidence type="ECO:0000259" key="5">
    <source>
        <dbReference type="Pfam" id="PF01094"/>
    </source>
</evidence>
<organism evidence="6 7">
    <name type="scientific">Cotesia glomerata</name>
    <name type="common">Lepidopteran parasitic wasp</name>
    <name type="synonym">Apanteles glomeratus</name>
    <dbReference type="NCBI Taxonomy" id="32391"/>
    <lineage>
        <taxon>Eukaryota</taxon>
        <taxon>Metazoa</taxon>
        <taxon>Ecdysozoa</taxon>
        <taxon>Arthropoda</taxon>
        <taxon>Hexapoda</taxon>
        <taxon>Insecta</taxon>
        <taxon>Pterygota</taxon>
        <taxon>Neoptera</taxon>
        <taxon>Endopterygota</taxon>
        <taxon>Hymenoptera</taxon>
        <taxon>Apocrita</taxon>
        <taxon>Ichneumonoidea</taxon>
        <taxon>Braconidae</taxon>
        <taxon>Microgastrinae</taxon>
        <taxon>Cotesia</taxon>
    </lineage>
</organism>
<sequence length="112" mass="12925">MHEPDVTGEPKGKYTRHLCRHHFKLYPCYINNDPNLLPNVKLVMRWNDTKGETVEATKAMIDMICEGVAAFFGPEGNCYVEAIVAQSRNIPMISYRKRYQRPRDTIPSNSHT</sequence>
<accession>A0AAV7IGJ5</accession>
<evidence type="ECO:0000256" key="3">
    <source>
        <dbReference type="ARBA" id="ARBA00022989"/>
    </source>
</evidence>
<evidence type="ECO:0000256" key="1">
    <source>
        <dbReference type="ARBA" id="ARBA00004370"/>
    </source>
</evidence>
<dbReference type="Gene3D" id="3.40.50.2300">
    <property type="match status" value="1"/>
</dbReference>
<dbReference type="Proteomes" id="UP000826195">
    <property type="component" value="Unassembled WGS sequence"/>
</dbReference>
<dbReference type="AlphaFoldDB" id="A0AAV7IGJ5"/>